<dbReference type="PANTHER" id="PTHR46623">
    <property type="entry name" value="CARBOXYMETHYLENEBUTENOLIDASE-RELATED"/>
    <property type="match status" value="1"/>
</dbReference>
<dbReference type="Pfam" id="PF01738">
    <property type="entry name" value="DLH"/>
    <property type="match status" value="1"/>
</dbReference>
<keyword evidence="3" id="KW-0378">Hydrolase</keyword>
<dbReference type="PANTHER" id="PTHR46623:SF6">
    <property type="entry name" value="ALPHA_BETA-HYDROLASES SUPERFAMILY PROTEIN"/>
    <property type="match status" value="1"/>
</dbReference>
<dbReference type="Proteomes" id="UP001240984">
    <property type="component" value="Unassembled WGS sequence"/>
</dbReference>
<dbReference type="GO" id="GO:0008806">
    <property type="term" value="F:carboxymethylenebutenolidase activity"/>
    <property type="evidence" value="ECO:0007669"/>
    <property type="project" value="UniProtKB-EC"/>
</dbReference>
<reference evidence="3 4" key="1">
    <citation type="submission" date="2023-07" db="EMBL/GenBank/DDBJ databases">
        <title>Sequencing the genomes of 1000 actinobacteria strains.</title>
        <authorList>
            <person name="Klenk H.-P."/>
        </authorList>
    </citation>
    <scope>NUCLEOTIDE SEQUENCE [LARGE SCALE GENOMIC DNA]</scope>
    <source>
        <strain evidence="3 4">DSM 44710</strain>
    </source>
</reference>
<dbReference type="SUPFAM" id="SSF53474">
    <property type="entry name" value="alpha/beta-Hydrolases"/>
    <property type="match status" value="1"/>
</dbReference>
<dbReference type="Gene3D" id="3.40.50.1820">
    <property type="entry name" value="alpha/beta hydrolase"/>
    <property type="match status" value="1"/>
</dbReference>
<dbReference type="InterPro" id="IPR051049">
    <property type="entry name" value="Dienelactone_hydrolase-like"/>
</dbReference>
<feature type="region of interest" description="Disordered" evidence="1">
    <location>
        <begin position="1"/>
        <end position="24"/>
    </location>
</feature>
<proteinExistence type="predicted"/>
<dbReference type="InterPro" id="IPR029058">
    <property type="entry name" value="AB_hydrolase_fold"/>
</dbReference>
<feature type="domain" description="Dienelactone hydrolase" evidence="2">
    <location>
        <begin position="34"/>
        <end position="243"/>
    </location>
</feature>
<evidence type="ECO:0000313" key="4">
    <source>
        <dbReference type="Proteomes" id="UP001240984"/>
    </source>
</evidence>
<organism evidence="3 4">
    <name type="scientific">Catenuloplanes nepalensis</name>
    <dbReference type="NCBI Taxonomy" id="587533"/>
    <lineage>
        <taxon>Bacteria</taxon>
        <taxon>Bacillati</taxon>
        <taxon>Actinomycetota</taxon>
        <taxon>Actinomycetes</taxon>
        <taxon>Micromonosporales</taxon>
        <taxon>Micromonosporaceae</taxon>
        <taxon>Catenuloplanes</taxon>
    </lineage>
</organism>
<sequence>MCYGDDAQAPAPPERAPLGSHGETVLTSADGTRFGAYHADPATASDQAIVILPDARGLHTFYHDLAKRWAEAGRHAIAIDYFGRTAGIGPRGEDFPYREHMQSMDLAKIAEDASAAVAWLRRQTGARSVFVVGFCIGGAMSWRQAAAGDGLAGVIGFYGIPSRALDAAPNVASPVLVMAAGKDFTPVEDTRNFADTVRREAGVDVQFELFPDAPHSFFDQAFGQHTDDVARAWQVQLDFLDRHAVPA</sequence>
<dbReference type="EMBL" id="JAUSRA010000001">
    <property type="protein sequence ID" value="MDP9795251.1"/>
    <property type="molecule type" value="Genomic_DNA"/>
</dbReference>
<comment type="caution">
    <text evidence="3">The sequence shown here is derived from an EMBL/GenBank/DDBJ whole genome shotgun (WGS) entry which is preliminary data.</text>
</comment>
<protein>
    <submittedName>
        <fullName evidence="3">Carboxymethylenebutenolidase</fullName>
        <ecNumber evidence="3">3.1.1.45</ecNumber>
    </submittedName>
</protein>
<evidence type="ECO:0000256" key="1">
    <source>
        <dbReference type="SAM" id="MobiDB-lite"/>
    </source>
</evidence>
<dbReference type="RefSeq" id="WP_306830907.1">
    <property type="nucleotide sequence ID" value="NZ_JAUSRA010000001.1"/>
</dbReference>
<evidence type="ECO:0000259" key="2">
    <source>
        <dbReference type="Pfam" id="PF01738"/>
    </source>
</evidence>
<keyword evidence="4" id="KW-1185">Reference proteome</keyword>
<evidence type="ECO:0000313" key="3">
    <source>
        <dbReference type="EMBL" id="MDP9795251.1"/>
    </source>
</evidence>
<accession>A0ABT9MUX2</accession>
<dbReference type="InterPro" id="IPR002925">
    <property type="entry name" value="Dienelactn_hydro"/>
</dbReference>
<dbReference type="EC" id="3.1.1.45" evidence="3"/>
<gene>
    <name evidence="3" type="ORF">J2S43_003763</name>
</gene>
<name>A0ABT9MUX2_9ACTN</name>